<dbReference type="InterPro" id="IPR011333">
    <property type="entry name" value="SKP1/BTB/POZ_sf"/>
</dbReference>
<evidence type="ECO:0008006" key="19">
    <source>
        <dbReference type="Google" id="ProtNLM"/>
    </source>
</evidence>
<comment type="pathway">
    <text evidence="2">Protein modification; protein ubiquitination.</text>
</comment>
<dbReference type="Gene3D" id="3.30.710.10">
    <property type="entry name" value="Potassium Channel Kv1.1, Chain A"/>
    <property type="match status" value="1"/>
</dbReference>
<feature type="compositionally biased region" description="Basic residues" evidence="14">
    <location>
        <begin position="574"/>
        <end position="586"/>
    </location>
</feature>
<protein>
    <recommendedName>
        <fullName evidence="19">BTB domain-containing protein</fullName>
    </recommendedName>
</protein>
<comment type="subcellular location">
    <subcellularLocation>
        <location evidence="1">Nucleus</location>
    </subcellularLocation>
</comment>
<dbReference type="OrthoDB" id="71307at2759"/>
<organism evidence="17 18">
    <name type="scientific">Cuscuta campestris</name>
    <dbReference type="NCBI Taxonomy" id="132261"/>
    <lineage>
        <taxon>Eukaryota</taxon>
        <taxon>Viridiplantae</taxon>
        <taxon>Streptophyta</taxon>
        <taxon>Embryophyta</taxon>
        <taxon>Tracheophyta</taxon>
        <taxon>Spermatophyta</taxon>
        <taxon>Magnoliopsida</taxon>
        <taxon>eudicotyledons</taxon>
        <taxon>Gunneridae</taxon>
        <taxon>Pentapetalae</taxon>
        <taxon>asterids</taxon>
        <taxon>lamiids</taxon>
        <taxon>Solanales</taxon>
        <taxon>Convolvulaceae</taxon>
        <taxon>Cuscuteae</taxon>
        <taxon>Cuscuta</taxon>
        <taxon>Cuscuta subgen. Grammica</taxon>
        <taxon>Cuscuta sect. Cleistogrammica</taxon>
    </lineage>
</organism>
<evidence type="ECO:0000256" key="5">
    <source>
        <dbReference type="ARBA" id="ARBA00022771"/>
    </source>
</evidence>
<dbReference type="Pfam" id="PF00651">
    <property type="entry name" value="BTB"/>
    <property type="match status" value="1"/>
</dbReference>
<dbReference type="InterPro" id="IPR036770">
    <property type="entry name" value="Ankyrin_rpt-contain_sf"/>
</dbReference>
<dbReference type="PANTHER" id="PTHR46475">
    <property type="entry name" value="REGULATORY PROTEIN NPR3"/>
    <property type="match status" value="1"/>
</dbReference>
<feature type="domain" description="C2HC NPR-type" evidence="16">
    <location>
        <begin position="138"/>
        <end position="152"/>
    </location>
</feature>
<dbReference type="GO" id="GO:2000031">
    <property type="term" value="P:regulation of salicylic acid mediated signaling pathway"/>
    <property type="evidence" value="ECO:0007669"/>
    <property type="project" value="InterPro"/>
</dbReference>
<evidence type="ECO:0000256" key="2">
    <source>
        <dbReference type="ARBA" id="ARBA00004906"/>
    </source>
</evidence>
<keyword evidence="7" id="KW-0611">Plant defense</keyword>
<dbReference type="PROSITE" id="PS52046">
    <property type="entry name" value="ZF_C2HC_NPR"/>
    <property type="match status" value="1"/>
</dbReference>
<evidence type="ECO:0000256" key="10">
    <source>
        <dbReference type="ARBA" id="ARBA00023242"/>
    </source>
</evidence>
<dbReference type="AlphaFoldDB" id="A0A484MKB3"/>
<dbReference type="GO" id="GO:0042742">
    <property type="term" value="P:defense response to bacterium"/>
    <property type="evidence" value="ECO:0007669"/>
    <property type="project" value="TreeGrafter"/>
</dbReference>
<keyword evidence="6" id="KW-0833">Ubl conjugation pathway</keyword>
<dbReference type="InterPro" id="IPR044292">
    <property type="entry name" value="NPR"/>
</dbReference>
<dbReference type="Gene3D" id="1.25.40.20">
    <property type="entry name" value="Ankyrin repeat-containing domain"/>
    <property type="match status" value="1"/>
</dbReference>
<evidence type="ECO:0000256" key="6">
    <source>
        <dbReference type="ARBA" id="ARBA00022786"/>
    </source>
</evidence>
<name>A0A484MKB3_9ASTE</name>
<evidence type="ECO:0000313" key="17">
    <source>
        <dbReference type="EMBL" id="VFQ89411.1"/>
    </source>
</evidence>
<dbReference type="Pfam" id="PF11900">
    <property type="entry name" value="DUF3420"/>
    <property type="match status" value="1"/>
</dbReference>
<sequence>MVDNGYEFSSPLSFPSSSCVSNGSSGAPHEAKSNLELLSLSKLSNGLERLLVETEFGLYCDWEIVVEGVRVGVNRCILAARSRFFHEKFKTAMAEGKPPKFVMTDLLPRPLGWVGFEAFEVLLNYLYTGKLKASPPEVSTCVDESCVHLACRPAINYAVGLLYASSTFQMNELVMLLQHHLVNLVDKALAEDVIPILMVAYHCSLTQLLERCLETLTCSDLENFTLEKELHCEIFNNIKARRLKSQQQQQQHTLQAESIREKRIKRILKALDCDDVDLLKLLLAESTVTLDDACALHYAVAYCNPKVVMEVLGLCLADVNLFNPRGYTPLHLAARRKDPAIIVGLLKHGASVGYGHDVVATCRRVTRPKDYNEPTKQGQETNNGRLCIDVLEREMMSRNPADASLFLSSSTVDDELFMGLYLLENRVALARQLFPREARLAMEQAEADSTLEFAGLSSTNGHCGNPRGRVGFNDLPSDQVRKLKDRHEALQKTVATGQRFFPNCSKVLDRLLEDEVLECLMLESGTAEEQRFKKARYIELKEEVHNAFVKDKAEHKWSLSHHTSSSSSTSTKSQKVRKRYRPLVKH</sequence>
<dbReference type="SMART" id="SM00248">
    <property type="entry name" value="ANK"/>
    <property type="match status" value="2"/>
</dbReference>
<keyword evidence="8" id="KW-0862">Zinc</keyword>
<feature type="region of interest" description="Disordered" evidence="14">
    <location>
        <begin position="559"/>
        <end position="586"/>
    </location>
</feature>
<dbReference type="InterPro" id="IPR002110">
    <property type="entry name" value="Ankyrin_rpt"/>
</dbReference>
<dbReference type="InterPro" id="IPR024228">
    <property type="entry name" value="NPR_central_dom"/>
</dbReference>
<evidence type="ECO:0000256" key="13">
    <source>
        <dbReference type="PROSITE-ProRule" id="PRU01391"/>
    </source>
</evidence>
<dbReference type="GO" id="GO:0005634">
    <property type="term" value="C:nucleus"/>
    <property type="evidence" value="ECO:0007669"/>
    <property type="project" value="UniProtKB-SubCell"/>
</dbReference>
<feature type="domain" description="BTB" evidence="15">
    <location>
        <begin position="60"/>
        <end position="135"/>
    </location>
</feature>
<dbReference type="Pfam" id="PF12313">
    <property type="entry name" value="NPR1_like_C"/>
    <property type="match status" value="1"/>
</dbReference>
<dbReference type="InterPro" id="IPR000210">
    <property type="entry name" value="BTB/POZ_dom"/>
</dbReference>
<feature type="compositionally biased region" description="Low complexity" evidence="14">
    <location>
        <begin position="560"/>
        <end position="573"/>
    </location>
</feature>
<evidence type="ECO:0000256" key="9">
    <source>
        <dbReference type="ARBA" id="ARBA00023043"/>
    </source>
</evidence>
<keyword evidence="18" id="KW-1185">Reference proteome</keyword>
<comment type="caution">
    <text evidence="13">Lacks conserved residue(s) required for the propagation of feature annotation.</text>
</comment>
<evidence type="ECO:0000256" key="8">
    <source>
        <dbReference type="ARBA" id="ARBA00022833"/>
    </source>
</evidence>
<dbReference type="PROSITE" id="PS50297">
    <property type="entry name" value="ANK_REP_REGION"/>
    <property type="match status" value="1"/>
</dbReference>
<keyword evidence="4" id="KW-0677">Repeat</keyword>
<dbReference type="Pfam" id="PF12796">
    <property type="entry name" value="Ank_2"/>
    <property type="match status" value="1"/>
</dbReference>
<dbReference type="InterPro" id="IPR021094">
    <property type="entry name" value="NPR1/NIM1-like_C"/>
</dbReference>
<gene>
    <name evidence="17" type="ORF">CCAM_LOCUS31187</name>
</gene>
<evidence type="ECO:0000256" key="14">
    <source>
        <dbReference type="SAM" id="MobiDB-lite"/>
    </source>
</evidence>
<keyword evidence="10" id="KW-0539">Nucleus</keyword>
<evidence type="ECO:0000313" key="18">
    <source>
        <dbReference type="Proteomes" id="UP000595140"/>
    </source>
</evidence>
<dbReference type="GO" id="GO:0008270">
    <property type="term" value="F:zinc ion binding"/>
    <property type="evidence" value="ECO:0007669"/>
    <property type="project" value="UniProtKB-KW"/>
</dbReference>
<evidence type="ECO:0000256" key="12">
    <source>
        <dbReference type="PROSITE-ProRule" id="PRU00023"/>
    </source>
</evidence>
<dbReference type="PROSITE" id="PS50097">
    <property type="entry name" value="BTB"/>
    <property type="match status" value="1"/>
</dbReference>
<keyword evidence="5 13" id="KW-0863">Zinc-finger</keyword>
<proteinExistence type="inferred from homology"/>
<feature type="repeat" description="ANK" evidence="12">
    <location>
        <begin position="325"/>
        <end position="357"/>
    </location>
</feature>
<keyword evidence="3" id="KW-0479">Metal-binding</keyword>
<dbReference type="GO" id="GO:2000022">
    <property type="term" value="P:regulation of jasmonic acid mediated signaling pathway"/>
    <property type="evidence" value="ECO:0007669"/>
    <property type="project" value="InterPro"/>
</dbReference>
<dbReference type="EMBL" id="OOIL02003813">
    <property type="protein sequence ID" value="VFQ89411.1"/>
    <property type="molecule type" value="Genomic_DNA"/>
</dbReference>
<dbReference type="Proteomes" id="UP000595140">
    <property type="component" value="Unassembled WGS sequence"/>
</dbReference>
<evidence type="ECO:0000256" key="1">
    <source>
        <dbReference type="ARBA" id="ARBA00004123"/>
    </source>
</evidence>
<dbReference type="GO" id="GO:0009862">
    <property type="term" value="P:systemic acquired resistance, salicylic acid mediated signaling pathway"/>
    <property type="evidence" value="ECO:0007669"/>
    <property type="project" value="InterPro"/>
</dbReference>
<evidence type="ECO:0000256" key="3">
    <source>
        <dbReference type="ARBA" id="ARBA00022723"/>
    </source>
</evidence>
<dbReference type="SUPFAM" id="SSF54695">
    <property type="entry name" value="POZ domain"/>
    <property type="match status" value="1"/>
</dbReference>
<keyword evidence="9 12" id="KW-0040">ANK repeat</keyword>
<reference evidence="17 18" key="1">
    <citation type="submission" date="2018-04" db="EMBL/GenBank/DDBJ databases">
        <authorList>
            <person name="Vogel A."/>
        </authorList>
    </citation>
    <scope>NUCLEOTIDE SEQUENCE [LARGE SCALE GENOMIC DNA]</scope>
</reference>
<dbReference type="GO" id="GO:0050832">
    <property type="term" value="P:defense response to fungus"/>
    <property type="evidence" value="ECO:0007669"/>
    <property type="project" value="TreeGrafter"/>
</dbReference>
<evidence type="ECO:0000256" key="11">
    <source>
        <dbReference type="ARBA" id="ARBA00044947"/>
    </source>
</evidence>
<dbReference type="SUPFAM" id="SSF48403">
    <property type="entry name" value="Ankyrin repeat"/>
    <property type="match status" value="1"/>
</dbReference>
<accession>A0A484MKB3</accession>
<comment type="similarity">
    <text evidence="11">Belongs to the plant 'ANKYRIN-BTB/POZ' family. 'NPR1-like' subfamily.</text>
</comment>
<evidence type="ECO:0000256" key="4">
    <source>
        <dbReference type="ARBA" id="ARBA00022737"/>
    </source>
</evidence>
<evidence type="ECO:0000259" key="15">
    <source>
        <dbReference type="PROSITE" id="PS50097"/>
    </source>
</evidence>
<dbReference type="PROSITE" id="PS50088">
    <property type="entry name" value="ANK_REPEAT"/>
    <property type="match status" value="1"/>
</dbReference>
<dbReference type="SMART" id="SM00225">
    <property type="entry name" value="BTB"/>
    <property type="match status" value="1"/>
</dbReference>
<evidence type="ECO:0000256" key="7">
    <source>
        <dbReference type="ARBA" id="ARBA00022821"/>
    </source>
</evidence>
<dbReference type="PANTHER" id="PTHR46475:SF9">
    <property type="entry name" value="REGULATORY PROTEIN NPR3-LIKE ISOFORM X1"/>
    <property type="match status" value="1"/>
</dbReference>
<evidence type="ECO:0000259" key="16">
    <source>
        <dbReference type="PROSITE" id="PS52046"/>
    </source>
</evidence>
<dbReference type="InterPro" id="IPR057250">
    <property type="entry name" value="Znf_C2HC_NPR-type"/>
</dbReference>